<dbReference type="Proteomes" id="UP001153328">
    <property type="component" value="Unassembled WGS sequence"/>
</dbReference>
<accession>A0A9W4E0D3</accession>
<dbReference type="InterPro" id="IPR001296">
    <property type="entry name" value="Glyco_trans_1"/>
</dbReference>
<dbReference type="AlphaFoldDB" id="A0A9W4E0D3"/>
<dbReference type="PANTHER" id="PTHR12526:SF600">
    <property type="entry name" value="GLYCOSYL TRANSFERASE GROUP 1"/>
    <property type="match status" value="1"/>
</dbReference>
<feature type="compositionally biased region" description="Low complexity" evidence="3">
    <location>
        <begin position="13"/>
        <end position="29"/>
    </location>
</feature>
<dbReference type="SUPFAM" id="SSF53756">
    <property type="entry name" value="UDP-Glycosyltransferase/glycogen phosphorylase"/>
    <property type="match status" value="1"/>
</dbReference>
<organism evidence="5 6">
    <name type="scientific">Actinacidiphila bryophytorum</name>
    <dbReference type="NCBI Taxonomy" id="1436133"/>
    <lineage>
        <taxon>Bacteria</taxon>
        <taxon>Bacillati</taxon>
        <taxon>Actinomycetota</taxon>
        <taxon>Actinomycetes</taxon>
        <taxon>Kitasatosporales</taxon>
        <taxon>Streptomycetaceae</taxon>
        <taxon>Actinacidiphila</taxon>
    </lineage>
</organism>
<evidence type="ECO:0000313" key="6">
    <source>
        <dbReference type="Proteomes" id="UP001153328"/>
    </source>
</evidence>
<protein>
    <recommendedName>
        <fullName evidence="1">D-inositol 3-phosphate glycosyltransferase</fullName>
    </recommendedName>
</protein>
<evidence type="ECO:0000256" key="2">
    <source>
        <dbReference type="ARBA" id="ARBA00022679"/>
    </source>
</evidence>
<dbReference type="PANTHER" id="PTHR12526">
    <property type="entry name" value="GLYCOSYLTRANSFERASE"/>
    <property type="match status" value="1"/>
</dbReference>
<evidence type="ECO:0000256" key="1">
    <source>
        <dbReference type="ARBA" id="ARBA00021292"/>
    </source>
</evidence>
<dbReference type="EMBL" id="CAJVAX010000001">
    <property type="protein sequence ID" value="CAG7601322.1"/>
    <property type="molecule type" value="Genomic_DNA"/>
</dbReference>
<feature type="domain" description="Glycosyl transferase family 1" evidence="4">
    <location>
        <begin position="345"/>
        <end position="498"/>
    </location>
</feature>
<sequence length="528" mass="56816">MAGSLRGTMPAHPSGGSPDPDADPGADPGNHVPAAHAARDVAVVTLGGVDGDSRALRVAAAARAAGYRVTLVGQAPATVAPRGTDVRQVVVQGVLGNHRVRRPRPGLRWPLAYRSAGAHDHRTVRLAAARALLVTRGAELNLVHRPLPLLALARCGHALAWLRYGVRAGWTRVRAAQYLAAVRRRRSPDARLDNLMTDLTRLLMGRRAWRRLDPGLLDEEVAYGPVLDAVRPHLIHALGHRALGVAIRAALRAEGAGHRVEVVWDAPPRTPAANRRAAVAGDAHERSFAREADGVVTVGEGLARELRARHRLSATPAVVRNAPPLAAATPPHPHGVRDRCRLAPDVPLLVHAGPVSPDRGPATVIEALPKLYDLHAAFVVPDPSHPDLAALRDRAAQLGVHARLHVLPYVPVAEIPAFLASADIGVLPVHKLPHHQSVLATRYFEYAHARLPVVVSDVRAMAAATLELGNGEVFRAGDTADFVRAVGAVLTNPRRYRKAYDRVDVLREWSWQTESTRLLDLYARLLGP</sequence>
<evidence type="ECO:0000256" key="3">
    <source>
        <dbReference type="SAM" id="MobiDB-lite"/>
    </source>
</evidence>
<name>A0A9W4E0D3_9ACTN</name>
<dbReference type="Gene3D" id="3.40.50.2000">
    <property type="entry name" value="Glycogen Phosphorylase B"/>
    <property type="match status" value="1"/>
</dbReference>
<feature type="region of interest" description="Disordered" evidence="3">
    <location>
        <begin position="1"/>
        <end position="33"/>
    </location>
</feature>
<keyword evidence="6" id="KW-1185">Reference proteome</keyword>
<evidence type="ECO:0000259" key="4">
    <source>
        <dbReference type="Pfam" id="PF00534"/>
    </source>
</evidence>
<dbReference type="GO" id="GO:0016757">
    <property type="term" value="F:glycosyltransferase activity"/>
    <property type="evidence" value="ECO:0007669"/>
    <property type="project" value="InterPro"/>
</dbReference>
<keyword evidence="2" id="KW-0808">Transferase</keyword>
<gene>
    <name evidence="5" type="ORF">SBRY_10407</name>
</gene>
<proteinExistence type="predicted"/>
<dbReference type="Pfam" id="PF00534">
    <property type="entry name" value="Glycos_transf_1"/>
    <property type="match status" value="1"/>
</dbReference>
<reference evidence="5" key="1">
    <citation type="submission" date="2021-06" db="EMBL/GenBank/DDBJ databases">
        <authorList>
            <person name="Arsene-Ploetze F."/>
        </authorList>
    </citation>
    <scope>NUCLEOTIDE SEQUENCE</scope>
    <source>
        <strain evidence="5">SBRY1</strain>
    </source>
</reference>
<evidence type="ECO:0000313" key="5">
    <source>
        <dbReference type="EMBL" id="CAG7601322.1"/>
    </source>
</evidence>
<comment type="caution">
    <text evidence="5">The sequence shown here is derived from an EMBL/GenBank/DDBJ whole genome shotgun (WGS) entry which is preliminary data.</text>
</comment>